<dbReference type="InterPro" id="IPR019734">
    <property type="entry name" value="TPR_rpt"/>
</dbReference>
<feature type="domain" description="Protein kinase" evidence="7">
    <location>
        <begin position="13"/>
        <end position="275"/>
    </location>
</feature>
<evidence type="ECO:0000256" key="5">
    <source>
        <dbReference type="PROSITE-ProRule" id="PRU10141"/>
    </source>
</evidence>
<dbReference type="PROSITE" id="PS00107">
    <property type="entry name" value="PROTEIN_KINASE_ATP"/>
    <property type="match status" value="2"/>
</dbReference>
<dbReference type="SUPFAM" id="SSF56112">
    <property type="entry name" value="Protein kinase-like (PK-like)"/>
    <property type="match status" value="2"/>
</dbReference>
<organism evidence="8 9">
    <name type="scientific">Archangium lansingense</name>
    <dbReference type="NCBI Taxonomy" id="2995310"/>
    <lineage>
        <taxon>Bacteria</taxon>
        <taxon>Pseudomonadati</taxon>
        <taxon>Myxococcota</taxon>
        <taxon>Myxococcia</taxon>
        <taxon>Myxococcales</taxon>
        <taxon>Cystobacterineae</taxon>
        <taxon>Archangiaceae</taxon>
        <taxon>Archangium</taxon>
    </lineage>
</organism>
<name>A0ABT4A912_9BACT</name>
<dbReference type="PANTHER" id="PTHR43289:SF30">
    <property type="entry name" value="NON-SPECIFIC SERINE_THREONINE PROTEIN KINASE"/>
    <property type="match status" value="1"/>
</dbReference>
<keyword evidence="4 5" id="KW-0067">ATP-binding</keyword>
<dbReference type="SMART" id="SM00220">
    <property type="entry name" value="S_TKc"/>
    <property type="match status" value="2"/>
</dbReference>
<dbReference type="Gene3D" id="1.10.510.10">
    <property type="entry name" value="Transferase(Phosphotransferase) domain 1"/>
    <property type="match status" value="2"/>
</dbReference>
<dbReference type="SUPFAM" id="SSF48452">
    <property type="entry name" value="TPR-like"/>
    <property type="match status" value="1"/>
</dbReference>
<dbReference type="InterPro" id="IPR011009">
    <property type="entry name" value="Kinase-like_dom_sf"/>
</dbReference>
<evidence type="ECO:0000256" key="4">
    <source>
        <dbReference type="ARBA" id="ARBA00022840"/>
    </source>
</evidence>
<dbReference type="SMART" id="SM00028">
    <property type="entry name" value="TPR"/>
    <property type="match status" value="5"/>
</dbReference>
<evidence type="ECO:0000256" key="2">
    <source>
        <dbReference type="ARBA" id="ARBA00022741"/>
    </source>
</evidence>
<evidence type="ECO:0000313" key="8">
    <source>
        <dbReference type="EMBL" id="MCY1078153.1"/>
    </source>
</evidence>
<feature type="region of interest" description="Disordered" evidence="6">
    <location>
        <begin position="281"/>
        <end position="340"/>
    </location>
</feature>
<dbReference type="Gene3D" id="3.30.200.20">
    <property type="entry name" value="Phosphorylase Kinase, domain 1"/>
    <property type="match status" value="1"/>
</dbReference>
<feature type="binding site" evidence="5">
    <location>
        <position position="383"/>
    </location>
    <ligand>
        <name>ATP</name>
        <dbReference type="ChEBI" id="CHEBI:30616"/>
    </ligand>
</feature>
<dbReference type="InterPro" id="IPR008271">
    <property type="entry name" value="Ser/Thr_kinase_AS"/>
</dbReference>
<dbReference type="PROSITE" id="PS00108">
    <property type="entry name" value="PROTEIN_KINASE_ST"/>
    <property type="match status" value="2"/>
</dbReference>
<dbReference type="PANTHER" id="PTHR43289">
    <property type="entry name" value="MITOGEN-ACTIVATED PROTEIN KINASE KINASE KINASE 20-RELATED"/>
    <property type="match status" value="1"/>
</dbReference>
<dbReference type="Proteomes" id="UP001207654">
    <property type="component" value="Unassembled WGS sequence"/>
</dbReference>
<feature type="domain" description="Protein kinase" evidence="7">
    <location>
        <begin position="354"/>
        <end position="645"/>
    </location>
</feature>
<sequence length="1171" mass="127305">MIETPDIFRLGGYRIESLLGRGGMGEVYLAYDERLHRHVALKRIRADGPVDAQARARFRREAQAAARLNHPAIVQIYDILDTEHGDCIVMEYVAGESVAALIKRGPLALAQALRLASAVADGLGEAHAKGLVHRDLKAENVLVTSAGQAKILDFGLALPLWGNSPSPTLTQEGVLLGTVHAMSPEQASGRAVDHRSDIFALGVLLYELVTGRSPFRGSNLLDTLRRVTSEAPAPLTESRPEAPEELVALVERLLEKEPERRPQSARLVAAELTALAARVPVEAAPPLSREGDSPRPTPASGERSGDEPTASRVREAVGALVAPDSAPEVPESGDASMPDWRPAEGQALPRRPHWRLLERLGEGGFGEVWLAAHAVTGERRVFKFCFQPERLRALQREVTLFRLLKEALGEREDIARILDWSFDAPPYFLESEYTAGGSLIDWAARQGGLGQVPLATRLELVAQVAAALAAAHSVGILHKDIKPANVLVHTQPGGSPSIRLTDFGIGLLTDRSVLEAQGITALGFTTADGSGASPGAGTPRYLAPELMNGQHATLQADIYSLGVLLYQMVVGDFSRLLAPGWQRDVGDALLAEDIACFVDGDPGRRTSDAREVAERLRNLEKRRAQREAEQRSQLALEQARRRRTLAVWGAAALTLMLAVVSVFALSAVRAGEQAQAARAEAELRRHQADRLISFMLGDLYGKLEPLGRLGILQDVGDKALEYLATMPEGEQSPEELMQRSKVLGQIGQVRFGQGRFAEASRAFLESLQVARDLVAREPGNGAWLFALGQSEYWVGFSLLQQKELKGALQHFESYLDISRRLVTMDARNTDWQLELAYAHSNIASIQQLLGDGQAASSALGASATIMETLRAQRPEDALLERELAQVYAKLGAAARSRGALPEALKWSQQNLALLESLAARAPEDAGLRRLLGIARSHVGDILLFQGDTRGALAQYEAELAMAQRLAEHDADNVTWRGELLLRYEKVGRCHRILGNLASARSMFDTELRIVRELLAKSPDHRGWRFALARGHMSLASLDGAQGQDTRARGHLQEALAMLEKLGAEAPAEREFPLWRASGLWQLGQLEARAGASSRARTVWDEALTLLGPEEKASEPHTLDIRARLLLGLGRADEARPLLEALDKLGYGDEESLRVRRALLAGGGVVPARAGP</sequence>
<dbReference type="Pfam" id="PF00069">
    <property type="entry name" value="Pkinase"/>
    <property type="match status" value="2"/>
</dbReference>
<dbReference type="PROSITE" id="PS50011">
    <property type="entry name" value="PROTEIN_KINASE_DOM"/>
    <property type="match status" value="2"/>
</dbReference>
<keyword evidence="3 8" id="KW-0418">Kinase</keyword>
<dbReference type="InterPro" id="IPR011990">
    <property type="entry name" value="TPR-like_helical_dom_sf"/>
</dbReference>
<keyword evidence="9" id="KW-1185">Reference proteome</keyword>
<keyword evidence="1" id="KW-0808">Transferase</keyword>
<protein>
    <submittedName>
        <fullName evidence="8">Protein kinase</fullName>
    </submittedName>
</protein>
<evidence type="ECO:0000313" key="9">
    <source>
        <dbReference type="Proteomes" id="UP001207654"/>
    </source>
</evidence>
<keyword evidence="2 5" id="KW-0547">Nucleotide-binding</keyword>
<dbReference type="InterPro" id="IPR000719">
    <property type="entry name" value="Prot_kinase_dom"/>
</dbReference>
<dbReference type="GO" id="GO:0016301">
    <property type="term" value="F:kinase activity"/>
    <property type="evidence" value="ECO:0007669"/>
    <property type="project" value="UniProtKB-KW"/>
</dbReference>
<reference evidence="8 9" key="1">
    <citation type="submission" date="2022-11" db="EMBL/GenBank/DDBJ databases">
        <title>Minimal conservation of predation-associated metabolite biosynthetic gene clusters underscores biosynthetic potential of Myxococcota including descriptions for ten novel species: Archangium lansinium sp. nov., Myxococcus landrumus sp. nov., Nannocystis bai.</title>
        <authorList>
            <person name="Ahearne A."/>
            <person name="Stevens C."/>
            <person name="Phillips K."/>
        </authorList>
    </citation>
    <scope>NUCLEOTIDE SEQUENCE [LARGE SCALE GENOMIC DNA]</scope>
    <source>
        <strain evidence="8 9">MIWBW</strain>
    </source>
</reference>
<evidence type="ECO:0000256" key="6">
    <source>
        <dbReference type="SAM" id="MobiDB-lite"/>
    </source>
</evidence>
<dbReference type="EMBL" id="JAPNKA010000001">
    <property type="protein sequence ID" value="MCY1078153.1"/>
    <property type="molecule type" value="Genomic_DNA"/>
</dbReference>
<proteinExistence type="predicted"/>
<evidence type="ECO:0000259" key="7">
    <source>
        <dbReference type="PROSITE" id="PS50011"/>
    </source>
</evidence>
<feature type="binding site" evidence="5">
    <location>
        <position position="42"/>
    </location>
    <ligand>
        <name>ATP</name>
        <dbReference type="ChEBI" id="CHEBI:30616"/>
    </ligand>
</feature>
<evidence type="ECO:0000256" key="3">
    <source>
        <dbReference type="ARBA" id="ARBA00022777"/>
    </source>
</evidence>
<evidence type="ECO:0000256" key="1">
    <source>
        <dbReference type="ARBA" id="ARBA00022679"/>
    </source>
</evidence>
<dbReference type="Gene3D" id="1.25.40.10">
    <property type="entry name" value="Tetratricopeptide repeat domain"/>
    <property type="match status" value="2"/>
</dbReference>
<dbReference type="InterPro" id="IPR017441">
    <property type="entry name" value="Protein_kinase_ATP_BS"/>
</dbReference>
<gene>
    <name evidence="8" type="ORF">OV287_27120</name>
</gene>
<dbReference type="RefSeq" id="WP_267536945.1">
    <property type="nucleotide sequence ID" value="NZ_JAPNKA010000001.1"/>
</dbReference>
<dbReference type="CDD" id="cd14014">
    <property type="entry name" value="STKc_PknB_like"/>
    <property type="match status" value="1"/>
</dbReference>
<accession>A0ABT4A912</accession>
<comment type="caution">
    <text evidence="8">The sequence shown here is derived from an EMBL/GenBank/DDBJ whole genome shotgun (WGS) entry which is preliminary data.</text>
</comment>